<evidence type="ECO:0000313" key="1">
    <source>
        <dbReference type="EMBL" id="KEF59075.1"/>
    </source>
</evidence>
<dbReference type="RefSeq" id="XP_013261665.1">
    <property type="nucleotide sequence ID" value="XM_013406211.1"/>
</dbReference>
<dbReference type="Proteomes" id="UP000027920">
    <property type="component" value="Unassembled WGS sequence"/>
</dbReference>
<organism evidence="1 2">
    <name type="scientific">Exophiala aquamarina CBS 119918</name>
    <dbReference type="NCBI Taxonomy" id="1182545"/>
    <lineage>
        <taxon>Eukaryota</taxon>
        <taxon>Fungi</taxon>
        <taxon>Dikarya</taxon>
        <taxon>Ascomycota</taxon>
        <taxon>Pezizomycotina</taxon>
        <taxon>Eurotiomycetes</taxon>
        <taxon>Chaetothyriomycetidae</taxon>
        <taxon>Chaetothyriales</taxon>
        <taxon>Herpotrichiellaceae</taxon>
        <taxon>Exophiala</taxon>
    </lineage>
</organism>
<dbReference type="STRING" id="1182545.A0A072PU53"/>
<proteinExistence type="predicted"/>
<sequence>MYDDACETIEVAMELDATEQFADYAPFFNNTMVLLAAFVILRIGKSHLRENVDQHRGKRGYFAAIAMSKRHSLSGGPMGRQIAFGFGAEVASDLAYALTVFGFGDKNLGVNLVLMTRFRMSLPIGETRQQGPIIEDRSRKIP</sequence>
<keyword evidence="2" id="KW-1185">Reference proteome</keyword>
<comment type="caution">
    <text evidence="1">The sequence shown here is derived from an EMBL/GenBank/DDBJ whole genome shotgun (WGS) entry which is preliminary data.</text>
</comment>
<dbReference type="HOGENOM" id="CLU_1815777_0_0_1"/>
<dbReference type="VEuPathDB" id="FungiDB:A1O9_03918"/>
<dbReference type="GeneID" id="25278852"/>
<dbReference type="EMBL" id="AMGV01000003">
    <property type="protein sequence ID" value="KEF59075.1"/>
    <property type="molecule type" value="Genomic_DNA"/>
</dbReference>
<protein>
    <submittedName>
        <fullName evidence="1">Uncharacterized protein</fullName>
    </submittedName>
</protein>
<accession>A0A072PU53</accession>
<evidence type="ECO:0000313" key="2">
    <source>
        <dbReference type="Proteomes" id="UP000027920"/>
    </source>
</evidence>
<gene>
    <name evidence="1" type="ORF">A1O9_03918</name>
</gene>
<name>A0A072PU53_9EURO</name>
<dbReference type="AlphaFoldDB" id="A0A072PU53"/>
<dbReference type="OrthoDB" id="5086848at2759"/>
<reference evidence="1 2" key="1">
    <citation type="submission" date="2013-03" db="EMBL/GenBank/DDBJ databases">
        <title>The Genome Sequence of Exophiala aquamarina CBS 119918.</title>
        <authorList>
            <consortium name="The Broad Institute Genomics Platform"/>
            <person name="Cuomo C."/>
            <person name="de Hoog S."/>
            <person name="Gorbushina A."/>
            <person name="Walker B."/>
            <person name="Young S.K."/>
            <person name="Zeng Q."/>
            <person name="Gargeya S."/>
            <person name="Fitzgerald M."/>
            <person name="Haas B."/>
            <person name="Abouelleil A."/>
            <person name="Allen A.W."/>
            <person name="Alvarado L."/>
            <person name="Arachchi H.M."/>
            <person name="Berlin A.M."/>
            <person name="Chapman S.B."/>
            <person name="Gainer-Dewar J."/>
            <person name="Goldberg J."/>
            <person name="Griggs A."/>
            <person name="Gujja S."/>
            <person name="Hansen M."/>
            <person name="Howarth C."/>
            <person name="Imamovic A."/>
            <person name="Ireland A."/>
            <person name="Larimer J."/>
            <person name="McCowan C."/>
            <person name="Murphy C."/>
            <person name="Pearson M."/>
            <person name="Poon T.W."/>
            <person name="Priest M."/>
            <person name="Roberts A."/>
            <person name="Saif S."/>
            <person name="Shea T."/>
            <person name="Sisk P."/>
            <person name="Sykes S."/>
            <person name="Wortman J."/>
            <person name="Nusbaum C."/>
            <person name="Birren B."/>
        </authorList>
    </citation>
    <scope>NUCLEOTIDE SEQUENCE [LARGE SCALE GENOMIC DNA]</scope>
    <source>
        <strain evidence="1 2">CBS 119918</strain>
    </source>
</reference>